<dbReference type="AlphaFoldDB" id="A0AAV6M880"/>
<evidence type="ECO:0000313" key="2">
    <source>
        <dbReference type="Proteomes" id="UP000685013"/>
    </source>
</evidence>
<reference evidence="1 2" key="1">
    <citation type="journal article" date="2021" name="Hortic Res">
        <title>The domestication of Cucurbita argyrosperma as revealed by the genome of its wild relative.</title>
        <authorList>
            <person name="Barrera-Redondo J."/>
            <person name="Sanchez-de la Vega G."/>
            <person name="Aguirre-Liguori J.A."/>
            <person name="Castellanos-Morales G."/>
            <person name="Gutierrez-Guerrero Y.T."/>
            <person name="Aguirre-Dugua X."/>
            <person name="Aguirre-Planter E."/>
            <person name="Tenaillon M.I."/>
            <person name="Lira-Saade R."/>
            <person name="Eguiarte L.E."/>
        </authorList>
    </citation>
    <scope>NUCLEOTIDE SEQUENCE [LARGE SCALE GENOMIC DNA]</scope>
    <source>
        <strain evidence="1">JBR-2021</strain>
    </source>
</reference>
<sequence length="655" mass="74029">MIVSHLTHHLIFHSRSVLDLRPDSGFGGGATSPTQKASVLMKLDEIDKCRVPKDEMQEGGLSHEDPTNLRSKKLQDDLQTLGTKLQLHEDNIRFLRTLKDKLVDSIIDLQVTLGKYHASSTPKIETQDGADTQSEDKLSDQKQILQEENSAASILCQLKTNPKMLASDPTLSDDVLGVVAELGKVDDSVLSSLLSEYLGTETMLAIVCKTYNGVKSLEKYDKEGCINKTSGLHGFGTSLGKTLEGRFNVISLETLRPYAGDFVANDPQKRLDIPDPRLPNGDCPAGFIGYAVNMINIDRTYLFFLTASGYGLRETLFYSLFSCLQIYKTRTEMLQAVPCITDGALSLDGGIIKRSGLFCLGNRDDVKVRFSKTSTNSSLPDHYTESERQMKEMKWKKEKILEDMRREQALLDSTRLNFERKRVEFVQFLAETAARQQTPVAMGRSAGRVGKGDALFKRGCRKEMGVFCNANFELVFVFIARLFSALRGYPHALHSQACNPPTSISVASELHCSVLPSSSPRHFRARMAGKAVKSVAKAIGEYQYPWQEKLVKYKNELSKGVWGYWELGAWKPLGISARRRARLRKEVLLAGQDWAYDPERKEMRTKRKGHKCDRIAAEKRENTARLMEKMPDMLLQYKKRRWEKKMKEEEKKKQQ</sequence>
<dbReference type="PANTHER" id="PTHR33566">
    <property type="entry name" value="EN/SPM-LIKE TRANSPOSON-RELATED"/>
    <property type="match status" value="1"/>
</dbReference>
<protein>
    <submittedName>
        <fullName evidence="1">Protein DEFECTIVE IN MERISTEM SILENCING 3</fullName>
    </submittedName>
</protein>
<proteinExistence type="predicted"/>
<gene>
    <name evidence="1" type="primary">DMS3</name>
    <name evidence="1" type="ORF">SDJN03_24224</name>
</gene>
<accession>A0AAV6M880</accession>
<organism evidence="1 2">
    <name type="scientific">Cucurbita argyrosperma subsp. sororia</name>
    <dbReference type="NCBI Taxonomy" id="37648"/>
    <lineage>
        <taxon>Eukaryota</taxon>
        <taxon>Viridiplantae</taxon>
        <taxon>Streptophyta</taxon>
        <taxon>Embryophyta</taxon>
        <taxon>Tracheophyta</taxon>
        <taxon>Spermatophyta</taxon>
        <taxon>Magnoliopsida</taxon>
        <taxon>eudicotyledons</taxon>
        <taxon>Gunneridae</taxon>
        <taxon>Pentapetalae</taxon>
        <taxon>rosids</taxon>
        <taxon>fabids</taxon>
        <taxon>Cucurbitales</taxon>
        <taxon>Cucurbitaceae</taxon>
        <taxon>Cucurbiteae</taxon>
        <taxon>Cucurbita</taxon>
    </lineage>
</organism>
<evidence type="ECO:0000313" key="1">
    <source>
        <dbReference type="EMBL" id="KAG6576650.1"/>
    </source>
</evidence>
<feature type="non-terminal residue" evidence="1">
    <location>
        <position position="1"/>
    </location>
</feature>
<dbReference type="Proteomes" id="UP000685013">
    <property type="component" value="Chromosome 16"/>
</dbReference>
<dbReference type="EMBL" id="JAGKQH010000016">
    <property type="protein sequence ID" value="KAG6576650.1"/>
    <property type="molecule type" value="Genomic_DNA"/>
</dbReference>
<name>A0AAV6M880_9ROSI</name>
<comment type="caution">
    <text evidence="1">The sequence shown here is derived from an EMBL/GenBank/DDBJ whole genome shotgun (WGS) entry which is preliminary data.</text>
</comment>
<keyword evidence="2" id="KW-1185">Reference proteome</keyword>
<dbReference type="PANTHER" id="PTHR33566:SF6">
    <property type="entry name" value="PROTEIN DEFECTIVE IN MERISTEM SILENCING 3"/>
    <property type="match status" value="1"/>
</dbReference>